<sequence length="305" mass="34003">MKMLVTGGAGFIGSHLVDRLVKEGHRVAVIDNLSTGQKKFINPRAKFYKLDLAKANLKGVFAKEKPEVVFHLASQKSVPFSLAHPLEDATNNIWGSLKLLENCLKFKVKKFIFTSTGGAIYGPAKEIPSKETTLERPLSPYGLSKLTVDNYLKNFYQAVKKLNGVSLRLSNVYGPRQDPQGEAGVIAIFINNLIKNKPCYIDGSGLQTRDFIYVEDVVGACLKAIKNGSGIYNVGTGKETSVKYLYHLIAGLISEKKPLFREPRQGDVFRSVLKIAKAKKELKWQPKIDLLRGLKLTVDYFKKRL</sequence>
<dbReference type="STRING" id="1798550.A2927_00125"/>
<protein>
    <recommendedName>
        <fullName evidence="2">NAD-dependent epimerase/dehydratase domain-containing protein</fullName>
    </recommendedName>
</protein>
<dbReference type="Pfam" id="PF01370">
    <property type="entry name" value="Epimerase"/>
    <property type="match status" value="1"/>
</dbReference>
<proteinExistence type="inferred from homology"/>
<dbReference type="PANTHER" id="PTHR43000">
    <property type="entry name" value="DTDP-D-GLUCOSE 4,6-DEHYDRATASE-RELATED"/>
    <property type="match status" value="1"/>
</dbReference>
<dbReference type="EMBL" id="MHKL01000009">
    <property type="protein sequence ID" value="OGY89709.1"/>
    <property type="molecule type" value="Genomic_DNA"/>
</dbReference>
<comment type="similarity">
    <text evidence="1">Belongs to the NAD(P)-dependent epimerase/dehydratase family.</text>
</comment>
<comment type="caution">
    <text evidence="3">The sequence shown here is derived from an EMBL/GenBank/DDBJ whole genome shotgun (WGS) entry which is preliminary data.</text>
</comment>
<gene>
    <name evidence="3" type="ORF">A2927_00125</name>
</gene>
<evidence type="ECO:0000256" key="1">
    <source>
        <dbReference type="ARBA" id="ARBA00007637"/>
    </source>
</evidence>
<accession>A0A1G2BMD4</accession>
<dbReference type="AlphaFoldDB" id="A0A1G2BMD4"/>
<name>A0A1G2BMD4_9BACT</name>
<dbReference type="InterPro" id="IPR036291">
    <property type="entry name" value="NAD(P)-bd_dom_sf"/>
</dbReference>
<organism evidence="3 4">
    <name type="scientific">Candidatus Komeilibacteria bacterium RIFCSPLOWO2_01_FULL_45_10</name>
    <dbReference type="NCBI Taxonomy" id="1798550"/>
    <lineage>
        <taxon>Bacteria</taxon>
        <taxon>Candidatus Komeiliibacteriota</taxon>
    </lineage>
</organism>
<dbReference type="InterPro" id="IPR001509">
    <property type="entry name" value="Epimerase_deHydtase"/>
</dbReference>
<dbReference type="Proteomes" id="UP000178849">
    <property type="component" value="Unassembled WGS sequence"/>
</dbReference>
<evidence type="ECO:0000313" key="4">
    <source>
        <dbReference type="Proteomes" id="UP000178849"/>
    </source>
</evidence>
<dbReference type="Gene3D" id="3.90.25.10">
    <property type="entry name" value="UDP-galactose 4-epimerase, domain 1"/>
    <property type="match status" value="1"/>
</dbReference>
<evidence type="ECO:0000259" key="2">
    <source>
        <dbReference type="Pfam" id="PF01370"/>
    </source>
</evidence>
<dbReference type="Gene3D" id="3.40.50.720">
    <property type="entry name" value="NAD(P)-binding Rossmann-like Domain"/>
    <property type="match status" value="1"/>
</dbReference>
<feature type="domain" description="NAD-dependent epimerase/dehydratase" evidence="2">
    <location>
        <begin position="3"/>
        <end position="235"/>
    </location>
</feature>
<dbReference type="SUPFAM" id="SSF51735">
    <property type="entry name" value="NAD(P)-binding Rossmann-fold domains"/>
    <property type="match status" value="1"/>
</dbReference>
<evidence type="ECO:0000313" key="3">
    <source>
        <dbReference type="EMBL" id="OGY89709.1"/>
    </source>
</evidence>
<reference evidence="3 4" key="1">
    <citation type="journal article" date="2016" name="Nat. Commun.">
        <title>Thousands of microbial genomes shed light on interconnected biogeochemical processes in an aquifer system.</title>
        <authorList>
            <person name="Anantharaman K."/>
            <person name="Brown C.T."/>
            <person name="Hug L.A."/>
            <person name="Sharon I."/>
            <person name="Castelle C.J."/>
            <person name="Probst A.J."/>
            <person name="Thomas B.C."/>
            <person name="Singh A."/>
            <person name="Wilkins M.J."/>
            <person name="Karaoz U."/>
            <person name="Brodie E.L."/>
            <person name="Williams K.H."/>
            <person name="Hubbard S.S."/>
            <person name="Banfield J.F."/>
        </authorList>
    </citation>
    <scope>NUCLEOTIDE SEQUENCE [LARGE SCALE GENOMIC DNA]</scope>
</reference>